<gene>
    <name evidence="13" type="ORF">V1264_011499</name>
</gene>
<keyword evidence="7 9" id="KW-0675">Receptor</keyword>
<feature type="region of interest" description="Disordered" evidence="10">
    <location>
        <begin position="244"/>
        <end position="264"/>
    </location>
</feature>
<dbReference type="CDD" id="cd00637">
    <property type="entry name" value="7tm_classA_rhodopsin-like"/>
    <property type="match status" value="2"/>
</dbReference>
<keyword evidence="5 9" id="KW-0297">G-protein coupled receptor</keyword>
<dbReference type="PANTHER" id="PTHR24228:SF59">
    <property type="entry name" value="NEUROPEPTIDE RECEPTOR 15"/>
    <property type="match status" value="1"/>
</dbReference>
<feature type="transmembrane region" description="Helical" evidence="11">
    <location>
        <begin position="444"/>
        <end position="469"/>
    </location>
</feature>
<keyword evidence="8 9" id="KW-0807">Transducer</keyword>
<evidence type="ECO:0000256" key="2">
    <source>
        <dbReference type="ARBA" id="ARBA00022475"/>
    </source>
</evidence>
<feature type="transmembrane region" description="Helical" evidence="11">
    <location>
        <begin position="481"/>
        <end position="503"/>
    </location>
</feature>
<dbReference type="InterPro" id="IPR000276">
    <property type="entry name" value="GPCR_Rhodpsn"/>
</dbReference>
<evidence type="ECO:0000256" key="8">
    <source>
        <dbReference type="ARBA" id="ARBA00023224"/>
    </source>
</evidence>
<feature type="compositionally biased region" description="Basic and acidic residues" evidence="10">
    <location>
        <begin position="248"/>
        <end position="261"/>
    </location>
</feature>
<dbReference type="Pfam" id="PF00001">
    <property type="entry name" value="7tm_1"/>
    <property type="match status" value="1"/>
</dbReference>
<feature type="region of interest" description="Disordered" evidence="10">
    <location>
        <begin position="338"/>
        <end position="389"/>
    </location>
</feature>
<evidence type="ECO:0000256" key="6">
    <source>
        <dbReference type="ARBA" id="ARBA00023136"/>
    </source>
</evidence>
<feature type="transmembrane region" description="Helical" evidence="11">
    <location>
        <begin position="97"/>
        <end position="118"/>
    </location>
</feature>
<feature type="transmembrane region" description="Helical" evidence="11">
    <location>
        <begin position="55"/>
        <end position="77"/>
    </location>
</feature>
<dbReference type="InterPro" id="IPR017452">
    <property type="entry name" value="GPCR_Rhodpsn_7TM"/>
</dbReference>
<dbReference type="EMBL" id="JBAMIC010000002">
    <property type="protein sequence ID" value="KAK7111962.1"/>
    <property type="molecule type" value="Genomic_DNA"/>
</dbReference>
<feature type="compositionally biased region" description="Basic and acidic residues" evidence="10">
    <location>
        <begin position="376"/>
        <end position="389"/>
    </location>
</feature>
<keyword evidence="2" id="KW-1003">Cell membrane</keyword>
<protein>
    <recommendedName>
        <fullName evidence="12">G-protein coupled receptors family 1 profile domain-containing protein</fullName>
    </recommendedName>
</protein>
<dbReference type="GO" id="GO:0005886">
    <property type="term" value="C:plasma membrane"/>
    <property type="evidence" value="ECO:0007669"/>
    <property type="project" value="UniProtKB-SubCell"/>
</dbReference>
<proteinExistence type="inferred from homology"/>
<accession>A0AAN9GKJ7</accession>
<evidence type="ECO:0000313" key="14">
    <source>
        <dbReference type="Proteomes" id="UP001374579"/>
    </source>
</evidence>
<feature type="transmembrane region" description="Helical" evidence="11">
    <location>
        <begin position="179"/>
        <end position="206"/>
    </location>
</feature>
<comment type="similarity">
    <text evidence="9">Belongs to the G-protein coupled receptor 1 family.</text>
</comment>
<evidence type="ECO:0000256" key="7">
    <source>
        <dbReference type="ARBA" id="ARBA00023170"/>
    </source>
</evidence>
<organism evidence="13 14">
    <name type="scientific">Littorina saxatilis</name>
    <dbReference type="NCBI Taxonomy" id="31220"/>
    <lineage>
        <taxon>Eukaryota</taxon>
        <taxon>Metazoa</taxon>
        <taxon>Spiralia</taxon>
        <taxon>Lophotrochozoa</taxon>
        <taxon>Mollusca</taxon>
        <taxon>Gastropoda</taxon>
        <taxon>Caenogastropoda</taxon>
        <taxon>Littorinimorpha</taxon>
        <taxon>Littorinoidea</taxon>
        <taxon>Littorinidae</taxon>
        <taxon>Littorina</taxon>
    </lineage>
</organism>
<evidence type="ECO:0000256" key="4">
    <source>
        <dbReference type="ARBA" id="ARBA00022989"/>
    </source>
</evidence>
<feature type="transmembrane region" description="Helical" evidence="11">
    <location>
        <begin position="138"/>
        <end position="159"/>
    </location>
</feature>
<evidence type="ECO:0000256" key="1">
    <source>
        <dbReference type="ARBA" id="ARBA00004651"/>
    </source>
</evidence>
<evidence type="ECO:0000256" key="5">
    <source>
        <dbReference type="ARBA" id="ARBA00023040"/>
    </source>
</evidence>
<feature type="region of interest" description="Disordered" evidence="10">
    <location>
        <begin position="287"/>
        <end position="320"/>
    </location>
</feature>
<keyword evidence="14" id="KW-1185">Reference proteome</keyword>
<dbReference type="Proteomes" id="UP001374579">
    <property type="component" value="Unassembled WGS sequence"/>
</dbReference>
<dbReference type="PROSITE" id="PS00237">
    <property type="entry name" value="G_PROTEIN_RECEP_F1_1"/>
    <property type="match status" value="1"/>
</dbReference>
<name>A0AAN9GKJ7_9CAEN</name>
<evidence type="ECO:0000256" key="3">
    <source>
        <dbReference type="ARBA" id="ARBA00022692"/>
    </source>
</evidence>
<sequence length="542" mass="60097">MLNQTEFIGTPFNQSLHIVLVAIGIAVLLSGILGNGLLLAVMWRSRRDVRGVSNIFIANLALADLVVVCCGVPFVVVDLLWNRHPVAGTLHCQLNGFVLSVGYSVSVLSMTLISFNRYAKVCHSNVFHRLFSPRRNKIFCLLLWATGIVLNLPFFLPAVPSYGYDPGSHICNARAGRKYAGYGTVAMMLMLILPVFLIGYFNAAIFRRWRDTRRQLQRHKGKERRKVQGKEKGCTSVSVEVLPNERNNTAKEESTEVDKDVGPPVERVAGKLNSDMTSSIVSVTTVSDDVEGKNNQPDLTSYVDKLGSQTSSEKPQKSGKKVLRWPFRFRTLLPNAAPHTRVQTPVTSRLDEDLSTGGVSSRCVHNLDDTDTSADADTRTQRETTDADDLTVDKGKDMRRHIETNLSEDCCGSARETAKKKSSHVRARRMGTATDRKQTVSEMALVRSLLVVFICFFVLYTPFAVTLILTVLLKEAVPPELPVTSTLCLFVNCAINWIIYGVMNTVFRHAYVSTIKNLRYCCCVTCTFTKACAATSRGNVDA</sequence>
<dbReference type="PANTHER" id="PTHR24228">
    <property type="entry name" value="B2 BRADYKININ RECEPTOR/ANGIOTENSIN II RECEPTOR"/>
    <property type="match status" value="1"/>
</dbReference>
<evidence type="ECO:0000259" key="12">
    <source>
        <dbReference type="PROSITE" id="PS50262"/>
    </source>
</evidence>
<evidence type="ECO:0000256" key="11">
    <source>
        <dbReference type="SAM" id="Phobius"/>
    </source>
</evidence>
<comment type="subcellular location">
    <subcellularLocation>
        <location evidence="1">Cell membrane</location>
        <topology evidence="1">Multi-pass membrane protein</topology>
    </subcellularLocation>
</comment>
<comment type="caution">
    <text evidence="13">The sequence shown here is derived from an EMBL/GenBank/DDBJ whole genome shotgun (WGS) entry which is preliminary data.</text>
</comment>
<feature type="domain" description="G-protein coupled receptors family 1 profile" evidence="12">
    <location>
        <begin position="34"/>
        <end position="500"/>
    </location>
</feature>
<dbReference type="PROSITE" id="PS50262">
    <property type="entry name" value="G_PROTEIN_RECEP_F1_2"/>
    <property type="match status" value="1"/>
</dbReference>
<dbReference type="Gene3D" id="1.20.1070.10">
    <property type="entry name" value="Rhodopsin 7-helix transmembrane proteins"/>
    <property type="match status" value="2"/>
</dbReference>
<evidence type="ECO:0000256" key="9">
    <source>
        <dbReference type="RuleBase" id="RU000688"/>
    </source>
</evidence>
<keyword evidence="4 11" id="KW-1133">Transmembrane helix</keyword>
<keyword evidence="6 11" id="KW-0472">Membrane</keyword>
<keyword evidence="3 9" id="KW-0812">Transmembrane</keyword>
<dbReference type="GO" id="GO:0004930">
    <property type="term" value="F:G protein-coupled receptor activity"/>
    <property type="evidence" value="ECO:0007669"/>
    <property type="project" value="UniProtKB-KW"/>
</dbReference>
<feature type="transmembrane region" description="Helical" evidence="11">
    <location>
        <begin position="16"/>
        <end position="43"/>
    </location>
</feature>
<dbReference type="SUPFAM" id="SSF81321">
    <property type="entry name" value="Family A G protein-coupled receptor-like"/>
    <property type="match status" value="1"/>
</dbReference>
<dbReference type="AlphaFoldDB" id="A0AAN9GKJ7"/>
<evidence type="ECO:0000313" key="13">
    <source>
        <dbReference type="EMBL" id="KAK7111962.1"/>
    </source>
</evidence>
<evidence type="ECO:0000256" key="10">
    <source>
        <dbReference type="SAM" id="MobiDB-lite"/>
    </source>
</evidence>
<dbReference type="PRINTS" id="PR00237">
    <property type="entry name" value="GPCRRHODOPSN"/>
</dbReference>
<reference evidence="13 14" key="1">
    <citation type="submission" date="2024-02" db="EMBL/GenBank/DDBJ databases">
        <title>Chromosome-scale genome assembly of the rough periwinkle Littorina saxatilis.</title>
        <authorList>
            <person name="De Jode A."/>
            <person name="Faria R."/>
            <person name="Formenti G."/>
            <person name="Sims Y."/>
            <person name="Smith T.P."/>
            <person name="Tracey A."/>
            <person name="Wood J.M.D."/>
            <person name="Zagrodzka Z.B."/>
            <person name="Johannesson K."/>
            <person name="Butlin R.K."/>
            <person name="Leder E.H."/>
        </authorList>
    </citation>
    <scope>NUCLEOTIDE SEQUENCE [LARGE SCALE GENOMIC DNA]</scope>
    <source>
        <strain evidence="13">Snail1</strain>
        <tissue evidence="13">Muscle</tissue>
    </source>
</reference>